<evidence type="ECO:0000259" key="2">
    <source>
        <dbReference type="Pfam" id="PF13205"/>
    </source>
</evidence>
<reference evidence="3 4" key="1">
    <citation type="submission" date="2023-08" db="EMBL/GenBank/DDBJ databases">
        <title>Mesonia sp. MT50, isolated from deep-sea sediment of the Mariana Trench.</title>
        <authorList>
            <person name="Fu H."/>
        </authorList>
    </citation>
    <scope>NUCLEOTIDE SEQUENCE [LARGE SCALE GENOMIC DNA]</scope>
    <source>
        <strain evidence="3 4">MT50</strain>
    </source>
</reference>
<comment type="caution">
    <text evidence="3">The sequence shown here is derived from an EMBL/GenBank/DDBJ whole genome shotgun (WGS) entry which is preliminary data.</text>
</comment>
<name>A0ABU0ZXV7_9FLAO</name>
<dbReference type="InterPro" id="IPR032812">
    <property type="entry name" value="SbsA_Ig"/>
</dbReference>
<accession>A0ABU0ZXV7</accession>
<dbReference type="RefSeq" id="WP_308862916.1">
    <property type="nucleotide sequence ID" value="NZ_JAVHUL010000003.1"/>
</dbReference>
<sequence length="539" mass="62040">MQIQRVLYFLICLLVFSAFFNCAKRGMPTGGDLDTIPPVFLKSTPENFTTSFKGEEIRIYFDEYIKLEDAQRQIIISPPIDPRPVISPQGNPKKYVTIKLGDSLKENTTYTINFGNSIIDNNEENALPFFKYVFSTGSYIDSLQVSGKIKDAFEAETDEFISVLLYEIDQEYSDSLVYQSPPTYIGYTQDSTHTFQIENMKAGKYKVIALKDKNSNYLFNPSEDKIDFLQDTLSLPTDKSLEFSIFMEQKDFRVSKTKQMGANRVVYGYEGELNDSIQLEILDPNPAQFSTRLVKDFDKDSLHFWFQPAIEKDSLVATLTQNNYQDTLVTRMKELYKDSLEIKKLNTSNLGLKEDFGIYVNIPLKEVDSSKISILNKDSVAVKSTPRLLALENKLMLDFEKEEEQIYSIQMLPNAFTDFYDTPNDTLNFKVRTPAIADLGTLTLNVSNVKTYPIIVELVDTKGEVIEKKIHEAEEGSSFYFEFIKPGKYRVRLIYDKNNNGKWDSGNYLKQTKPETLIYFPKMVEMRANWDINESFILN</sequence>
<organism evidence="3 4">
    <name type="scientific">Mesonia profundi</name>
    <dbReference type="NCBI Taxonomy" id="3070998"/>
    <lineage>
        <taxon>Bacteria</taxon>
        <taxon>Pseudomonadati</taxon>
        <taxon>Bacteroidota</taxon>
        <taxon>Flavobacteriia</taxon>
        <taxon>Flavobacteriales</taxon>
        <taxon>Flavobacteriaceae</taxon>
        <taxon>Mesonia</taxon>
    </lineage>
</organism>
<keyword evidence="1" id="KW-0732">Signal</keyword>
<protein>
    <submittedName>
        <fullName evidence="3">Ig-like domain-containing protein</fullName>
    </submittedName>
</protein>
<keyword evidence="4" id="KW-1185">Reference proteome</keyword>
<gene>
    <name evidence="3" type="ORF">RBU60_01825</name>
</gene>
<evidence type="ECO:0000256" key="1">
    <source>
        <dbReference type="ARBA" id="ARBA00022729"/>
    </source>
</evidence>
<proteinExistence type="predicted"/>
<dbReference type="EMBL" id="JAVHUL010000003">
    <property type="protein sequence ID" value="MDQ7916298.1"/>
    <property type="molecule type" value="Genomic_DNA"/>
</dbReference>
<dbReference type="Pfam" id="PF13205">
    <property type="entry name" value="Big_5"/>
    <property type="match status" value="1"/>
</dbReference>
<feature type="domain" description="SbsA Ig-like" evidence="2">
    <location>
        <begin position="34"/>
        <end position="136"/>
    </location>
</feature>
<evidence type="ECO:0000313" key="3">
    <source>
        <dbReference type="EMBL" id="MDQ7916298.1"/>
    </source>
</evidence>
<dbReference type="Proteomes" id="UP001230915">
    <property type="component" value="Unassembled WGS sequence"/>
</dbReference>
<evidence type="ECO:0000313" key="4">
    <source>
        <dbReference type="Proteomes" id="UP001230915"/>
    </source>
</evidence>